<dbReference type="OrthoDB" id="6692636at2"/>
<proteinExistence type="predicted"/>
<evidence type="ECO:0000313" key="1">
    <source>
        <dbReference type="EMBL" id="SDC69613.1"/>
    </source>
</evidence>
<organism evidence="1 2">
    <name type="scientific">Acinetobacter marinus</name>
    <dbReference type="NCBI Taxonomy" id="281375"/>
    <lineage>
        <taxon>Bacteria</taxon>
        <taxon>Pseudomonadati</taxon>
        <taxon>Pseudomonadota</taxon>
        <taxon>Gammaproteobacteria</taxon>
        <taxon>Moraxellales</taxon>
        <taxon>Moraxellaceae</taxon>
        <taxon>Acinetobacter</taxon>
    </lineage>
</organism>
<protein>
    <submittedName>
        <fullName evidence="1">Uncharacterized protein</fullName>
    </submittedName>
</protein>
<accession>A0A1G6NNZ6</accession>
<dbReference type="EMBL" id="FMYK01000010">
    <property type="protein sequence ID" value="SDC69613.1"/>
    <property type="molecule type" value="Genomic_DNA"/>
</dbReference>
<dbReference type="RefSeq" id="WP_143005224.1">
    <property type="nucleotide sequence ID" value="NZ_FMYK01000010.1"/>
</dbReference>
<dbReference type="Proteomes" id="UP000242317">
    <property type="component" value="Unassembled WGS sequence"/>
</dbReference>
<name>A0A1G6NNZ6_9GAMM</name>
<reference evidence="2" key="1">
    <citation type="submission" date="2016-09" db="EMBL/GenBank/DDBJ databases">
        <authorList>
            <person name="Varghese N."/>
            <person name="Submissions S."/>
        </authorList>
    </citation>
    <scope>NUCLEOTIDE SEQUENCE [LARGE SCALE GENOMIC DNA]</scope>
    <source>
        <strain evidence="2">ANC 3699</strain>
    </source>
</reference>
<sequence length="126" mass="14543">MSIFILLILAFLAFAFYRYRQYQKQREIEEMAADAQAYVSSEVVELLQRFKTIATENDTAMSAQHKKIQLHIKNVTENLLCHTDSEQSVREYLAQAKQELALINIELEKLSGQSQPDADQAFDDLK</sequence>
<keyword evidence="2" id="KW-1185">Reference proteome</keyword>
<gene>
    <name evidence="1" type="ORF">SAMN05421749_11063</name>
</gene>
<dbReference type="AlphaFoldDB" id="A0A1G6NNZ6"/>
<evidence type="ECO:0000313" key="2">
    <source>
        <dbReference type="Proteomes" id="UP000242317"/>
    </source>
</evidence>